<evidence type="ECO:0000313" key="12">
    <source>
        <dbReference type="Proteomes" id="UP000501812"/>
    </source>
</evidence>
<evidence type="ECO:0000256" key="6">
    <source>
        <dbReference type="ARBA" id="ARBA00022989"/>
    </source>
</evidence>
<feature type="transmembrane region" description="Helical" evidence="10">
    <location>
        <begin position="73"/>
        <end position="99"/>
    </location>
</feature>
<sequence length="513" mass="54682">MPRVPPQGSRQPFVRIYHLSPLPKATVENPAATRYPSRRAMSKPGLSIEASQRAVPEVSLGGRLAGLSLSKQVAVLAFWPLLEQVLAFCVGFTDLLISGRIGDGHDRVAILDAMGLGGYVGWFFNILQGAVATGVMALVSRATGARDSDLAKRGLGQGVWLGIAAGMMSLLILQLGIPLLIKGVGLSPEAARHAEDFLRILAITGPFSGAMFAINAALRGAGDTRTPFIGMCVVNVVNMIVSSLLALGPAPFGGHGVAGIATGTLCGWIAGLLTVSLLLIRSSSPLGWSLAGLRPHWETMTRILRVGAPQSLEIGCMWAIHAYGIHVIATLPGEGNLGAHILAIRVESMSFLPGWAIATAGAALVGQYLGAGSKEMAIRSVRLCWKVAASLMGCIGILFIFGRDALIQLMAPDSGHLQEVASPLVLICAAAQPFFATCIILKTSMRGAGATNVVMQWSFGSMIFYRIGVLWWFKDQPWFDLRVVWVVFSLDLITQALVFAWVHFRGKWLNARV</sequence>
<feature type="transmembrane region" description="Helical" evidence="10">
    <location>
        <begin position="453"/>
        <end position="473"/>
    </location>
</feature>
<dbReference type="Proteomes" id="UP000501812">
    <property type="component" value="Chromosome"/>
</dbReference>
<evidence type="ECO:0000256" key="10">
    <source>
        <dbReference type="SAM" id="Phobius"/>
    </source>
</evidence>
<dbReference type="GO" id="GO:0042910">
    <property type="term" value="F:xenobiotic transmembrane transporter activity"/>
    <property type="evidence" value="ECO:0007669"/>
    <property type="project" value="InterPro"/>
</dbReference>
<dbReference type="InterPro" id="IPR050222">
    <property type="entry name" value="MATE_MdtK"/>
</dbReference>
<dbReference type="InterPro" id="IPR048279">
    <property type="entry name" value="MdtK-like"/>
</dbReference>
<evidence type="ECO:0000256" key="4">
    <source>
        <dbReference type="ARBA" id="ARBA00022475"/>
    </source>
</evidence>
<evidence type="ECO:0000313" key="11">
    <source>
        <dbReference type="EMBL" id="QJE95299.1"/>
    </source>
</evidence>
<keyword evidence="4" id="KW-1003">Cell membrane</keyword>
<feature type="transmembrane region" description="Helical" evidence="10">
    <location>
        <begin position="256"/>
        <end position="280"/>
    </location>
</feature>
<reference evidence="11 12" key="1">
    <citation type="submission" date="2020-04" db="EMBL/GenBank/DDBJ databases">
        <title>Luteolibacter sp. G-1-1-1 isolated from soil.</title>
        <authorList>
            <person name="Dahal R.H."/>
        </authorList>
    </citation>
    <scope>NUCLEOTIDE SEQUENCE [LARGE SCALE GENOMIC DNA]</scope>
    <source>
        <strain evidence="11 12">G-1-1-1</strain>
    </source>
</reference>
<feature type="transmembrane region" description="Helical" evidence="10">
    <location>
        <begin position="228"/>
        <end position="250"/>
    </location>
</feature>
<evidence type="ECO:0000256" key="2">
    <source>
        <dbReference type="ARBA" id="ARBA00022448"/>
    </source>
</evidence>
<dbReference type="GO" id="GO:0006811">
    <property type="term" value="P:monoatomic ion transport"/>
    <property type="evidence" value="ECO:0007669"/>
    <property type="project" value="UniProtKB-KW"/>
</dbReference>
<accession>A0A858RFT4</accession>
<protein>
    <recommendedName>
        <fullName evidence="9">Multidrug-efflux transporter</fullName>
    </recommendedName>
</protein>
<dbReference type="RefSeq" id="WP_169453613.1">
    <property type="nucleotide sequence ID" value="NZ_CP051774.1"/>
</dbReference>
<proteinExistence type="predicted"/>
<dbReference type="PANTHER" id="PTHR43298">
    <property type="entry name" value="MULTIDRUG RESISTANCE PROTEIN NORM-RELATED"/>
    <property type="match status" value="1"/>
</dbReference>
<feature type="transmembrane region" description="Helical" evidence="10">
    <location>
        <begin position="159"/>
        <end position="177"/>
    </location>
</feature>
<feature type="transmembrane region" description="Helical" evidence="10">
    <location>
        <begin position="119"/>
        <end position="139"/>
    </location>
</feature>
<evidence type="ECO:0000256" key="7">
    <source>
        <dbReference type="ARBA" id="ARBA00023065"/>
    </source>
</evidence>
<evidence type="ECO:0000256" key="9">
    <source>
        <dbReference type="ARBA" id="ARBA00031636"/>
    </source>
</evidence>
<dbReference type="KEGG" id="luo:HHL09_05740"/>
<dbReference type="GO" id="GO:0015297">
    <property type="term" value="F:antiporter activity"/>
    <property type="evidence" value="ECO:0007669"/>
    <property type="project" value="UniProtKB-KW"/>
</dbReference>
<dbReference type="PIRSF" id="PIRSF006603">
    <property type="entry name" value="DinF"/>
    <property type="match status" value="1"/>
</dbReference>
<feature type="transmembrane region" description="Helical" evidence="10">
    <location>
        <begin position="485"/>
        <end position="504"/>
    </location>
</feature>
<dbReference type="PANTHER" id="PTHR43298:SF2">
    <property type="entry name" value="FMN_FAD EXPORTER YEEO-RELATED"/>
    <property type="match status" value="1"/>
</dbReference>
<feature type="transmembrane region" description="Helical" evidence="10">
    <location>
        <begin position="197"/>
        <end position="216"/>
    </location>
</feature>
<evidence type="ECO:0000256" key="5">
    <source>
        <dbReference type="ARBA" id="ARBA00022692"/>
    </source>
</evidence>
<feature type="transmembrane region" description="Helical" evidence="10">
    <location>
        <begin position="383"/>
        <end position="401"/>
    </location>
</feature>
<keyword evidence="3" id="KW-0050">Antiport</keyword>
<keyword evidence="5 10" id="KW-0812">Transmembrane</keyword>
<dbReference type="Pfam" id="PF01554">
    <property type="entry name" value="MatE"/>
    <property type="match status" value="2"/>
</dbReference>
<dbReference type="NCBIfam" id="TIGR00797">
    <property type="entry name" value="matE"/>
    <property type="match status" value="1"/>
</dbReference>
<comment type="subcellular location">
    <subcellularLocation>
        <location evidence="1">Cell membrane</location>
        <topology evidence="1">Multi-pass membrane protein</topology>
    </subcellularLocation>
</comment>
<evidence type="ECO:0000256" key="1">
    <source>
        <dbReference type="ARBA" id="ARBA00004651"/>
    </source>
</evidence>
<keyword evidence="12" id="KW-1185">Reference proteome</keyword>
<keyword evidence="2" id="KW-0813">Transport</keyword>
<keyword evidence="7" id="KW-0406">Ion transport</keyword>
<dbReference type="CDD" id="cd13137">
    <property type="entry name" value="MATE_NorM_like"/>
    <property type="match status" value="1"/>
</dbReference>
<organism evidence="11 12">
    <name type="scientific">Luteolibacter luteus</name>
    <dbReference type="NCBI Taxonomy" id="2728835"/>
    <lineage>
        <taxon>Bacteria</taxon>
        <taxon>Pseudomonadati</taxon>
        <taxon>Verrucomicrobiota</taxon>
        <taxon>Verrucomicrobiia</taxon>
        <taxon>Verrucomicrobiales</taxon>
        <taxon>Verrucomicrobiaceae</taxon>
        <taxon>Luteolibacter</taxon>
    </lineage>
</organism>
<dbReference type="AlphaFoldDB" id="A0A858RFT4"/>
<evidence type="ECO:0000256" key="3">
    <source>
        <dbReference type="ARBA" id="ARBA00022449"/>
    </source>
</evidence>
<feature type="transmembrane region" description="Helical" evidence="10">
    <location>
        <begin position="351"/>
        <end position="371"/>
    </location>
</feature>
<keyword evidence="8 10" id="KW-0472">Membrane</keyword>
<name>A0A858RFT4_9BACT</name>
<dbReference type="InterPro" id="IPR002528">
    <property type="entry name" value="MATE_fam"/>
</dbReference>
<keyword evidence="6 10" id="KW-1133">Transmembrane helix</keyword>
<evidence type="ECO:0000256" key="8">
    <source>
        <dbReference type="ARBA" id="ARBA00023136"/>
    </source>
</evidence>
<gene>
    <name evidence="11" type="ORF">HHL09_05740</name>
</gene>
<feature type="transmembrane region" description="Helical" evidence="10">
    <location>
        <begin position="421"/>
        <end position="441"/>
    </location>
</feature>
<dbReference type="EMBL" id="CP051774">
    <property type="protein sequence ID" value="QJE95299.1"/>
    <property type="molecule type" value="Genomic_DNA"/>
</dbReference>
<dbReference type="GO" id="GO:0005886">
    <property type="term" value="C:plasma membrane"/>
    <property type="evidence" value="ECO:0007669"/>
    <property type="project" value="UniProtKB-SubCell"/>
</dbReference>